<evidence type="ECO:0000313" key="2">
    <source>
        <dbReference type="EMBL" id="VDC24564.1"/>
    </source>
</evidence>
<evidence type="ECO:0000256" key="1">
    <source>
        <dbReference type="SAM" id="SignalP"/>
    </source>
</evidence>
<organism evidence="2 3">
    <name type="scientific">Pseudogemmobacter humi</name>
    <dbReference type="NCBI Taxonomy" id="2483812"/>
    <lineage>
        <taxon>Bacteria</taxon>
        <taxon>Pseudomonadati</taxon>
        <taxon>Pseudomonadota</taxon>
        <taxon>Alphaproteobacteria</taxon>
        <taxon>Rhodobacterales</taxon>
        <taxon>Paracoccaceae</taxon>
        <taxon>Pseudogemmobacter</taxon>
    </lineage>
</organism>
<sequence>MRRLLLAPVLATAFAVLPASGQADPLALSREIGTSGIAATAARLSDLPAPSPEELFAAAGLRFLGGIEQALQLRWQTGLEADWSELPILRLPIPANPSPRPFTGADLEAMLQGVSDRMEAAREPLGRIDGDFGLEIDLADLWFDINANGARDPGEDLTEVAGIALGLRGMGAAAPGQVVIRFDGSDAAWLEAYSHLLGGLSKLALAYGPAEAADRILNATEQMHALWGDTPPPNAWDMMFGKQVDRIAIILKALEQKPDAALAASAYTDFQAVIAANRRFWTLVMAETDDDREWVPNEGQTSALGIRLPPGTIAHWQGVLAEAEQLLQGEILMPHWRYGAEAGISLKKLFDDPPPVDLVGMIQGEALLPYAEKGRIMSGQAWSDFERLMQGEAVLFAVFFN</sequence>
<protein>
    <recommendedName>
        <fullName evidence="4">Imelysin</fullName>
    </recommendedName>
</protein>
<dbReference type="AlphaFoldDB" id="A0A3P5XAR9"/>
<dbReference type="EMBL" id="UXAW01000051">
    <property type="protein sequence ID" value="VDC24564.1"/>
    <property type="molecule type" value="Genomic_DNA"/>
</dbReference>
<feature type="chain" id="PRO_5018224144" description="Imelysin" evidence="1">
    <location>
        <begin position="24"/>
        <end position="401"/>
    </location>
</feature>
<accession>A0A3P5XAR9</accession>
<dbReference type="RefSeq" id="WP_124085664.1">
    <property type="nucleotide sequence ID" value="NZ_UXAW01000051.1"/>
</dbReference>
<feature type="signal peptide" evidence="1">
    <location>
        <begin position="1"/>
        <end position="23"/>
    </location>
</feature>
<keyword evidence="1" id="KW-0732">Signal</keyword>
<keyword evidence="3" id="KW-1185">Reference proteome</keyword>
<dbReference type="Proteomes" id="UP000277498">
    <property type="component" value="Unassembled WGS sequence"/>
</dbReference>
<name>A0A3P5XAR9_9RHOB</name>
<evidence type="ECO:0000313" key="3">
    <source>
        <dbReference type="Proteomes" id="UP000277498"/>
    </source>
</evidence>
<reference evidence="2 3" key="1">
    <citation type="submission" date="2018-11" db="EMBL/GenBank/DDBJ databases">
        <authorList>
            <person name="Criscuolo A."/>
        </authorList>
    </citation>
    <scope>NUCLEOTIDE SEQUENCE [LARGE SCALE GENOMIC DNA]</scope>
    <source>
        <strain evidence="2">ACIP111625</strain>
    </source>
</reference>
<proteinExistence type="predicted"/>
<evidence type="ECO:0008006" key="4">
    <source>
        <dbReference type="Google" id="ProtNLM"/>
    </source>
</evidence>
<dbReference type="OrthoDB" id="9815249at2"/>
<gene>
    <name evidence="2" type="ORF">XINFAN_01239</name>
</gene>